<protein>
    <submittedName>
        <fullName evidence="1">Uncharacterized protein</fullName>
    </submittedName>
</protein>
<name>A0A166AEY9_9EURY</name>
<dbReference type="EMBL" id="LWMT01000239">
    <property type="protein sequence ID" value="KZX11944.1"/>
    <property type="molecule type" value="Genomic_DNA"/>
</dbReference>
<reference evidence="1 2" key="1">
    <citation type="submission" date="2016-04" db="EMBL/GenBank/DDBJ databases">
        <title>Genome sequence of Methanobrevibacter filiformis DSM 11501.</title>
        <authorList>
            <person name="Poehlein A."/>
            <person name="Seedorf H."/>
            <person name="Daniel R."/>
        </authorList>
    </citation>
    <scope>NUCLEOTIDE SEQUENCE [LARGE SCALE GENOMIC DNA]</scope>
    <source>
        <strain evidence="1 2">DSM 11501</strain>
    </source>
</reference>
<dbReference type="STRING" id="55758.MBFIL_12820"/>
<gene>
    <name evidence="1" type="ORF">MBFIL_12820</name>
</gene>
<comment type="caution">
    <text evidence="1">The sequence shown here is derived from an EMBL/GenBank/DDBJ whole genome shotgun (WGS) entry which is preliminary data.</text>
</comment>
<sequence length="63" mass="7487">MPDNILIDDYHLEKAHIHPNSDKHYMKEEINETDLITVFNIVHNHIDNNKGLKLNKLIKELKK</sequence>
<keyword evidence="2" id="KW-1185">Reference proteome</keyword>
<dbReference type="OrthoDB" id="78120at2157"/>
<dbReference type="AlphaFoldDB" id="A0A166AEY9"/>
<accession>A0A166AEY9</accession>
<dbReference type="Proteomes" id="UP000077066">
    <property type="component" value="Unassembled WGS sequence"/>
</dbReference>
<evidence type="ECO:0000313" key="2">
    <source>
        <dbReference type="Proteomes" id="UP000077066"/>
    </source>
</evidence>
<dbReference type="RefSeq" id="WP_211261733.1">
    <property type="nucleotide sequence ID" value="NZ_LWMT01000239.1"/>
</dbReference>
<evidence type="ECO:0000313" key="1">
    <source>
        <dbReference type="EMBL" id="KZX11944.1"/>
    </source>
</evidence>
<organism evidence="1 2">
    <name type="scientific">Methanobrevibacter filiformis</name>
    <dbReference type="NCBI Taxonomy" id="55758"/>
    <lineage>
        <taxon>Archaea</taxon>
        <taxon>Methanobacteriati</taxon>
        <taxon>Methanobacteriota</taxon>
        <taxon>Methanomada group</taxon>
        <taxon>Methanobacteria</taxon>
        <taxon>Methanobacteriales</taxon>
        <taxon>Methanobacteriaceae</taxon>
        <taxon>Methanobrevibacter</taxon>
    </lineage>
</organism>
<proteinExistence type="predicted"/>
<dbReference type="PATRIC" id="fig|55758.3.peg.1463"/>